<feature type="transmembrane region" description="Helical" evidence="1">
    <location>
        <begin position="20"/>
        <end position="36"/>
    </location>
</feature>
<feature type="transmembrane region" description="Helical" evidence="1">
    <location>
        <begin position="153"/>
        <end position="182"/>
    </location>
</feature>
<feature type="transmembrane region" description="Helical" evidence="1">
    <location>
        <begin position="124"/>
        <end position="147"/>
    </location>
</feature>
<dbReference type="InterPro" id="IPR024079">
    <property type="entry name" value="MetalloPept_cat_dom_sf"/>
</dbReference>
<dbReference type="Proteomes" id="UP000483820">
    <property type="component" value="Chromosome X"/>
</dbReference>
<dbReference type="InterPro" id="IPR029052">
    <property type="entry name" value="Metallo-depent_PP-like"/>
</dbReference>
<dbReference type="RefSeq" id="XP_003100223.2">
    <property type="nucleotide sequence ID" value="XM_003100175.2"/>
</dbReference>
<keyword evidence="1" id="KW-0472">Membrane</keyword>
<feature type="transmembrane region" description="Helical" evidence="1">
    <location>
        <begin position="203"/>
        <end position="222"/>
    </location>
</feature>
<dbReference type="CTD" id="9826521"/>
<dbReference type="PANTHER" id="PTHR31302">
    <property type="entry name" value="TRANSMEMBRANE PROTEIN WITH METALLOPHOSPHOESTERASE DOMAIN-RELATED"/>
    <property type="match status" value="1"/>
</dbReference>
<feature type="domain" description="Calcineurin-like phosphoesterase" evidence="2">
    <location>
        <begin position="248"/>
        <end position="422"/>
    </location>
</feature>
<evidence type="ECO:0000259" key="2">
    <source>
        <dbReference type="Pfam" id="PF00149"/>
    </source>
</evidence>
<organism evidence="4 5">
    <name type="scientific">Caenorhabditis remanei</name>
    <name type="common">Caenorhabditis vulgaris</name>
    <dbReference type="NCBI Taxonomy" id="31234"/>
    <lineage>
        <taxon>Eukaryota</taxon>
        <taxon>Metazoa</taxon>
        <taxon>Ecdysozoa</taxon>
        <taxon>Nematoda</taxon>
        <taxon>Chromadorea</taxon>
        <taxon>Rhabditida</taxon>
        <taxon>Rhabditina</taxon>
        <taxon>Rhabditomorpha</taxon>
        <taxon>Rhabditoidea</taxon>
        <taxon>Rhabditidae</taxon>
        <taxon>Peloderinae</taxon>
        <taxon>Caenorhabditis</taxon>
    </lineage>
</organism>
<dbReference type="InterPro" id="IPR051158">
    <property type="entry name" value="Metallophosphoesterase_sf"/>
</dbReference>
<dbReference type="Gene3D" id="3.40.390.10">
    <property type="entry name" value="Collagenase (Catalytic Domain)"/>
    <property type="match status" value="1"/>
</dbReference>
<dbReference type="InterPro" id="IPR000718">
    <property type="entry name" value="Peptidase_M13"/>
</dbReference>
<keyword evidence="1" id="KW-0812">Transmembrane</keyword>
<dbReference type="InterPro" id="IPR004843">
    <property type="entry name" value="Calcineurin-like_PHP"/>
</dbReference>
<dbReference type="GeneID" id="9826521"/>
<reference evidence="4 5" key="1">
    <citation type="submission" date="2019-12" db="EMBL/GenBank/DDBJ databases">
        <title>Chromosome-level assembly of the Caenorhabditis remanei genome.</title>
        <authorList>
            <person name="Teterina A.A."/>
            <person name="Willis J.H."/>
            <person name="Phillips P.C."/>
        </authorList>
    </citation>
    <scope>NUCLEOTIDE SEQUENCE [LARGE SCALE GENOMIC DNA]</scope>
    <source>
        <strain evidence="4 5">PX506</strain>
        <tissue evidence="4">Whole organism</tissue>
    </source>
</reference>
<dbReference type="Pfam" id="PF01431">
    <property type="entry name" value="Peptidase_M13"/>
    <property type="match status" value="1"/>
</dbReference>
<dbReference type="GO" id="GO:0006508">
    <property type="term" value="P:proteolysis"/>
    <property type="evidence" value="ECO:0007669"/>
    <property type="project" value="InterPro"/>
</dbReference>
<accession>A0A6A5G1M6</accession>
<feature type="domain" description="Peptidase M13 C-terminal" evidence="3">
    <location>
        <begin position="733"/>
        <end position="910"/>
    </location>
</feature>
<dbReference type="CDD" id="cd07385">
    <property type="entry name" value="MPP_YkuE_C"/>
    <property type="match status" value="1"/>
</dbReference>
<dbReference type="PANTHER" id="PTHR31302:SF0">
    <property type="entry name" value="TRANSMEMBRANE PROTEIN WITH METALLOPHOSPHOESTERASE DOMAIN"/>
    <property type="match status" value="1"/>
</dbReference>
<dbReference type="AlphaFoldDB" id="A0A6A5G1M6"/>
<feature type="transmembrane region" description="Helical" evidence="1">
    <location>
        <begin position="48"/>
        <end position="68"/>
    </location>
</feature>
<dbReference type="SUPFAM" id="SSF55486">
    <property type="entry name" value="Metalloproteases ('zincins'), catalytic domain"/>
    <property type="match status" value="1"/>
</dbReference>
<evidence type="ECO:0000313" key="4">
    <source>
        <dbReference type="EMBL" id="KAF1748846.1"/>
    </source>
</evidence>
<protein>
    <submittedName>
        <fullName evidence="4">Uncharacterized protein</fullName>
    </submittedName>
</protein>
<evidence type="ECO:0000259" key="3">
    <source>
        <dbReference type="Pfam" id="PF01431"/>
    </source>
</evidence>
<dbReference type="Pfam" id="PF00149">
    <property type="entry name" value="Metallophos"/>
    <property type="match status" value="1"/>
</dbReference>
<dbReference type="KEGG" id="crq:GCK72_025313"/>
<dbReference type="InterPro" id="IPR018497">
    <property type="entry name" value="Peptidase_M13_C"/>
</dbReference>
<dbReference type="GO" id="GO:0004222">
    <property type="term" value="F:metalloendopeptidase activity"/>
    <property type="evidence" value="ECO:0007669"/>
    <property type="project" value="InterPro"/>
</dbReference>
<dbReference type="SUPFAM" id="SSF56300">
    <property type="entry name" value="Metallo-dependent phosphatases"/>
    <property type="match status" value="1"/>
</dbReference>
<evidence type="ECO:0000313" key="5">
    <source>
        <dbReference type="Proteomes" id="UP000483820"/>
    </source>
</evidence>
<gene>
    <name evidence="4" type="ORF">GCK72_025313</name>
</gene>
<name>A0A6A5G1M6_CAERE</name>
<dbReference type="PROSITE" id="PS51885">
    <property type="entry name" value="NEPRILYSIN"/>
    <property type="match status" value="1"/>
</dbReference>
<dbReference type="Gene3D" id="3.60.21.10">
    <property type="match status" value="1"/>
</dbReference>
<dbReference type="EMBL" id="WUAV01000006">
    <property type="protein sequence ID" value="KAF1748846.1"/>
    <property type="molecule type" value="Genomic_DNA"/>
</dbReference>
<comment type="caution">
    <text evidence="4">The sequence shown here is derived from an EMBL/GenBank/DDBJ whole genome shotgun (WGS) entry which is preliminary data.</text>
</comment>
<evidence type="ECO:0000256" key="1">
    <source>
        <dbReference type="SAM" id="Phobius"/>
    </source>
</evidence>
<sequence>MPWYSRCTNSFSEMNLKLKIAILVIAIIHVTIAIARKSTDGVAHHRLVRLHTMLITSTAMLATSFYIWKRVNFAITKHRTHKSESEISLANNVETESDFAATTLLPGPNPVGNRRLRLLCFQDIAQALMLLFLFLSHIALFFYYILLGPEPNVIAITSLSFIACYAHILIFLIIADIFYYATKLIHHKVSANSVHTYLHENRSFHILLAVILGFLFMFGGLYTTHTDPVVRKASIPMKRFASNSGNVSIALLSDVHIGPSVGRTRIARIVELTNALNPDIIAIAGDLADGLVRDFHGAAEPLCNLKAPGGVYFATGNHEYMHGNVTEWFWFLENCNITVLHNQNKHIKVNGQKLCVAGADDLFAVRAHVPGHGMDLMKALSTCDSDSTNILLAHQPNAAKIVLTNPKLSDKVNLILSGHTHGGQMYPFVPIVHIANAFVRGQYYDNKTDTYVYVSAGVNYFGPPIKMFGASFQDMLAYLEHVQKNAYWNNLDVIKLLPIIKEKEMLLSSKEDMIRFFTGVFSKVCEKNDEQAEDLYKLMVEVMGSNYSQDDENTRNKGKSTWETCDSRTDSLREALTESSRHTPMDLLSQFEACATEHVNLAKSISSHLDVDVRQGIEETKKLVEQVLGIAENLIKSTPWVKNRHLVAKFEKITSELRMHDNYGKDFQKVTNILVAVEKTFLECRLSYSFVEESDLLCYIMTASEHRLSHGDEVFSLDDNAFNNHPTLAFGFPNYHHTQYGREMASKLGYTGFTVGHEIGHTFFDSYNQPELLPYFSKQVDDCVQNQFNATCTEYMEDSCATTDDFLDENGADIFGLQLAYELMKEYYGFDIGNFIERLNMTYDQLFFYSYATGFCSGSLSSVELQDDGKYEPHSANNIRINTIAQHPAFQQAFNCPADSRMMQSATKQCHIYGNEAPETRRKFLI</sequence>
<proteinExistence type="predicted"/>
<keyword evidence="1" id="KW-1133">Transmembrane helix</keyword>